<accession>A0A0C3BMW7</accession>
<dbReference type="AlphaFoldDB" id="A0A0C3BMW7"/>
<gene>
    <name evidence="2" type="ORF">PILCRDRAFT_824252</name>
</gene>
<evidence type="ECO:0000256" key="1">
    <source>
        <dbReference type="SAM" id="MobiDB-lite"/>
    </source>
</evidence>
<evidence type="ECO:0000313" key="2">
    <source>
        <dbReference type="EMBL" id="KIM78617.1"/>
    </source>
</evidence>
<reference evidence="3" key="2">
    <citation type="submission" date="2015-01" db="EMBL/GenBank/DDBJ databases">
        <title>Evolutionary Origins and Diversification of the Mycorrhizal Mutualists.</title>
        <authorList>
            <consortium name="DOE Joint Genome Institute"/>
            <consortium name="Mycorrhizal Genomics Consortium"/>
            <person name="Kohler A."/>
            <person name="Kuo A."/>
            <person name="Nagy L.G."/>
            <person name="Floudas D."/>
            <person name="Copeland A."/>
            <person name="Barry K.W."/>
            <person name="Cichocki N."/>
            <person name="Veneault-Fourrey C."/>
            <person name="LaButti K."/>
            <person name="Lindquist E.A."/>
            <person name="Lipzen A."/>
            <person name="Lundell T."/>
            <person name="Morin E."/>
            <person name="Murat C."/>
            <person name="Riley R."/>
            <person name="Ohm R."/>
            <person name="Sun H."/>
            <person name="Tunlid A."/>
            <person name="Henrissat B."/>
            <person name="Grigoriev I.V."/>
            <person name="Hibbett D.S."/>
            <person name="Martin F."/>
        </authorList>
    </citation>
    <scope>NUCLEOTIDE SEQUENCE [LARGE SCALE GENOMIC DNA]</scope>
    <source>
        <strain evidence="3">F 1598</strain>
    </source>
</reference>
<reference evidence="2 3" key="1">
    <citation type="submission" date="2014-04" db="EMBL/GenBank/DDBJ databases">
        <authorList>
            <consortium name="DOE Joint Genome Institute"/>
            <person name="Kuo A."/>
            <person name="Tarkka M."/>
            <person name="Buscot F."/>
            <person name="Kohler A."/>
            <person name="Nagy L.G."/>
            <person name="Floudas D."/>
            <person name="Copeland A."/>
            <person name="Barry K.W."/>
            <person name="Cichocki N."/>
            <person name="Veneault-Fourrey C."/>
            <person name="LaButti K."/>
            <person name="Lindquist E.A."/>
            <person name="Lipzen A."/>
            <person name="Lundell T."/>
            <person name="Morin E."/>
            <person name="Murat C."/>
            <person name="Sun H."/>
            <person name="Tunlid A."/>
            <person name="Henrissat B."/>
            <person name="Grigoriev I.V."/>
            <person name="Hibbett D.S."/>
            <person name="Martin F."/>
            <person name="Nordberg H.P."/>
            <person name="Cantor M.N."/>
            <person name="Hua S.X."/>
        </authorList>
    </citation>
    <scope>NUCLEOTIDE SEQUENCE [LARGE SCALE GENOMIC DNA]</scope>
    <source>
        <strain evidence="2 3">F 1598</strain>
    </source>
</reference>
<keyword evidence="3" id="KW-1185">Reference proteome</keyword>
<organism evidence="2 3">
    <name type="scientific">Piloderma croceum (strain F 1598)</name>
    <dbReference type="NCBI Taxonomy" id="765440"/>
    <lineage>
        <taxon>Eukaryota</taxon>
        <taxon>Fungi</taxon>
        <taxon>Dikarya</taxon>
        <taxon>Basidiomycota</taxon>
        <taxon>Agaricomycotina</taxon>
        <taxon>Agaricomycetes</taxon>
        <taxon>Agaricomycetidae</taxon>
        <taxon>Atheliales</taxon>
        <taxon>Atheliaceae</taxon>
        <taxon>Piloderma</taxon>
    </lineage>
</organism>
<evidence type="ECO:0000313" key="3">
    <source>
        <dbReference type="Proteomes" id="UP000054166"/>
    </source>
</evidence>
<dbReference type="HOGENOM" id="CLU_2455525_0_0_1"/>
<feature type="region of interest" description="Disordered" evidence="1">
    <location>
        <begin position="1"/>
        <end position="22"/>
    </location>
</feature>
<sequence>MADAINVLQRSPRTSNQDYSSREVAFCPTSRAFETLTDDPKLHIEYMSYRSKAHATNKCPMEIANLVSLLGGNRATVLAQNSLKQCSHS</sequence>
<dbReference type="EMBL" id="KN833015">
    <property type="protein sequence ID" value="KIM78617.1"/>
    <property type="molecule type" value="Genomic_DNA"/>
</dbReference>
<dbReference type="Proteomes" id="UP000054166">
    <property type="component" value="Unassembled WGS sequence"/>
</dbReference>
<protein>
    <submittedName>
        <fullName evidence="2">Uncharacterized protein</fullName>
    </submittedName>
</protein>
<feature type="compositionally biased region" description="Polar residues" evidence="1">
    <location>
        <begin position="8"/>
        <end position="19"/>
    </location>
</feature>
<dbReference type="InParanoid" id="A0A0C3BMW7"/>
<name>A0A0C3BMW7_PILCF</name>
<proteinExistence type="predicted"/>